<feature type="region of interest" description="Disordered" evidence="1">
    <location>
        <begin position="1"/>
        <end position="45"/>
    </location>
</feature>
<proteinExistence type="predicted"/>
<feature type="compositionally biased region" description="Basic and acidic residues" evidence="1">
    <location>
        <begin position="15"/>
        <end position="24"/>
    </location>
</feature>
<organism evidence="2">
    <name type="scientific">Clastoptera arizonana</name>
    <name type="common">Arizona spittle bug</name>
    <dbReference type="NCBI Taxonomy" id="38151"/>
    <lineage>
        <taxon>Eukaryota</taxon>
        <taxon>Metazoa</taxon>
        <taxon>Ecdysozoa</taxon>
        <taxon>Arthropoda</taxon>
        <taxon>Hexapoda</taxon>
        <taxon>Insecta</taxon>
        <taxon>Pterygota</taxon>
        <taxon>Neoptera</taxon>
        <taxon>Paraneoptera</taxon>
        <taxon>Hemiptera</taxon>
        <taxon>Auchenorrhyncha</taxon>
        <taxon>Cercopoidea</taxon>
        <taxon>Clastopteridae</taxon>
        <taxon>Clastoptera</taxon>
    </lineage>
</organism>
<feature type="non-terminal residue" evidence="2">
    <location>
        <position position="1"/>
    </location>
</feature>
<feature type="compositionally biased region" description="Acidic residues" evidence="1">
    <location>
        <begin position="98"/>
        <end position="110"/>
    </location>
</feature>
<sequence>VTLPPKVAPVTGGKHGGDQVEEKCPTTPGKNISNTSDSNSISADKCPIPVARDNTFYQIPVLPQDVLEPYTYSNPFSSDEDDMPEDFSLSCKPPDLKEYEEEGDVGDAKE</sequence>
<evidence type="ECO:0000313" key="2">
    <source>
        <dbReference type="EMBL" id="JAS26586.1"/>
    </source>
</evidence>
<dbReference type="AlphaFoldDB" id="A0A1B6DLJ3"/>
<feature type="compositionally biased region" description="Low complexity" evidence="1">
    <location>
        <begin position="31"/>
        <end position="42"/>
    </location>
</feature>
<accession>A0A1B6DLJ3</accession>
<reference evidence="2" key="1">
    <citation type="submission" date="2015-12" db="EMBL/GenBank/DDBJ databases">
        <title>De novo transcriptome assembly of four potential Pierce s Disease insect vectors from Arizona vineyards.</title>
        <authorList>
            <person name="Tassone E.E."/>
        </authorList>
    </citation>
    <scope>NUCLEOTIDE SEQUENCE</scope>
</reference>
<name>A0A1B6DLJ3_9HEMI</name>
<gene>
    <name evidence="2" type="ORF">g.45267</name>
</gene>
<protein>
    <submittedName>
        <fullName evidence="2">Uncharacterized protein</fullName>
    </submittedName>
</protein>
<dbReference type="EMBL" id="GEDC01010712">
    <property type="protein sequence ID" value="JAS26586.1"/>
    <property type="molecule type" value="Transcribed_RNA"/>
</dbReference>
<evidence type="ECO:0000256" key="1">
    <source>
        <dbReference type="SAM" id="MobiDB-lite"/>
    </source>
</evidence>
<feature type="region of interest" description="Disordered" evidence="1">
    <location>
        <begin position="72"/>
        <end position="110"/>
    </location>
</feature>